<keyword evidence="9" id="KW-1185">Reference proteome</keyword>
<keyword evidence="5" id="KW-0560">Oxidoreductase</keyword>
<evidence type="ECO:0000313" key="8">
    <source>
        <dbReference type="EMBL" id="MEJ8566298.1"/>
    </source>
</evidence>
<dbReference type="InterPro" id="IPR005123">
    <property type="entry name" value="Oxoglu/Fe-dep_dioxygenase_dom"/>
</dbReference>
<comment type="caution">
    <text evidence="8">The sequence shown here is derived from an EMBL/GenBank/DDBJ whole genome shotgun (WGS) entry which is preliminary data.</text>
</comment>
<accession>A0AAW9RDY9</accession>
<keyword evidence="6" id="KW-0408">Iron</keyword>
<evidence type="ECO:0000256" key="1">
    <source>
        <dbReference type="ARBA" id="ARBA00001961"/>
    </source>
</evidence>
<evidence type="ECO:0000256" key="4">
    <source>
        <dbReference type="ARBA" id="ARBA00022964"/>
    </source>
</evidence>
<evidence type="ECO:0000259" key="7">
    <source>
        <dbReference type="PROSITE" id="PS51471"/>
    </source>
</evidence>
<dbReference type="EMBL" id="JAZHOG010000001">
    <property type="protein sequence ID" value="MEJ8566298.1"/>
    <property type="molecule type" value="Genomic_DNA"/>
</dbReference>
<dbReference type="PANTHER" id="PTHR10869">
    <property type="entry name" value="PROLYL 4-HYDROXYLASE ALPHA SUBUNIT"/>
    <property type="match status" value="1"/>
</dbReference>
<dbReference type="Pfam" id="PF02810">
    <property type="entry name" value="SEC-C"/>
    <property type="match status" value="1"/>
</dbReference>
<comment type="cofactor">
    <cofactor evidence="1">
        <name>L-ascorbate</name>
        <dbReference type="ChEBI" id="CHEBI:38290"/>
    </cofactor>
</comment>
<feature type="domain" description="Fe2OG dioxygenase" evidence="7">
    <location>
        <begin position="126"/>
        <end position="226"/>
    </location>
</feature>
<dbReference type="AlphaFoldDB" id="A0AAW9RDY9"/>
<reference evidence="8 9" key="1">
    <citation type="submission" date="2024-02" db="EMBL/GenBank/DDBJ databases">
        <title>A novel Wenzhouxiangellaceae bacterium, isolated from coastal sediments.</title>
        <authorList>
            <person name="Du Z.-J."/>
            <person name="Ye Y.-Q."/>
            <person name="Zhang X.-Y."/>
        </authorList>
    </citation>
    <scope>NUCLEOTIDE SEQUENCE [LARGE SCALE GENOMIC DNA]</scope>
    <source>
        <strain evidence="8 9">CH-27</strain>
    </source>
</reference>
<sequence length="245" mass="27511">MQIGFPVPNFSPGEHEPCFCRSGKTFGACCGSKAAERSLPAGVLVFPGFVDPGVCNKWVRRLERQPRERATVTDVNTSSGRAAGSRPDPGRVCYDVKPGVLRRKIDDHVRQGFVEGAQRFGQTPEWFETPRILCYKPGGFYHRHADSCQVVRDRNAWYKVRDRDLSLLLYLNEDFKGGGLTFIHFNFHYRPRTGDLLVFPSDNRYEHRAEKVFAGTRYAVVSWAAVAGARRVFAGPPEGVIPFSA</sequence>
<evidence type="ECO:0000256" key="6">
    <source>
        <dbReference type="ARBA" id="ARBA00023004"/>
    </source>
</evidence>
<organism evidence="8 9">
    <name type="scientific">Elongatibacter sediminis</name>
    <dbReference type="NCBI Taxonomy" id="3119006"/>
    <lineage>
        <taxon>Bacteria</taxon>
        <taxon>Pseudomonadati</taxon>
        <taxon>Pseudomonadota</taxon>
        <taxon>Gammaproteobacteria</taxon>
        <taxon>Chromatiales</taxon>
        <taxon>Wenzhouxiangellaceae</taxon>
        <taxon>Elongatibacter</taxon>
    </lineage>
</organism>
<proteinExistence type="predicted"/>
<dbReference type="InterPro" id="IPR006620">
    <property type="entry name" value="Pro_4_hyd_alph"/>
</dbReference>
<evidence type="ECO:0000256" key="2">
    <source>
        <dbReference type="ARBA" id="ARBA00022723"/>
    </source>
</evidence>
<dbReference type="Proteomes" id="UP001359886">
    <property type="component" value="Unassembled WGS sequence"/>
</dbReference>
<dbReference type="GO" id="GO:0005506">
    <property type="term" value="F:iron ion binding"/>
    <property type="evidence" value="ECO:0007669"/>
    <property type="project" value="InterPro"/>
</dbReference>
<dbReference type="InterPro" id="IPR044862">
    <property type="entry name" value="Pro_4_hyd_alph_FE2OG_OXY"/>
</dbReference>
<dbReference type="Gene3D" id="2.60.120.620">
    <property type="entry name" value="q2cbj1_9rhob like domain"/>
    <property type="match status" value="1"/>
</dbReference>
<gene>
    <name evidence="8" type="ORF">V3330_01565</name>
</gene>
<protein>
    <submittedName>
        <fullName evidence="8">2OG-Fe(II) oxygenase</fullName>
    </submittedName>
</protein>
<evidence type="ECO:0000313" key="9">
    <source>
        <dbReference type="Proteomes" id="UP001359886"/>
    </source>
</evidence>
<dbReference type="Pfam" id="PF13640">
    <property type="entry name" value="2OG-FeII_Oxy_3"/>
    <property type="match status" value="1"/>
</dbReference>
<evidence type="ECO:0000256" key="5">
    <source>
        <dbReference type="ARBA" id="ARBA00023002"/>
    </source>
</evidence>
<keyword evidence="4" id="KW-0223">Dioxygenase</keyword>
<dbReference type="GO" id="GO:0031418">
    <property type="term" value="F:L-ascorbic acid binding"/>
    <property type="evidence" value="ECO:0007669"/>
    <property type="project" value="UniProtKB-KW"/>
</dbReference>
<evidence type="ECO:0000256" key="3">
    <source>
        <dbReference type="ARBA" id="ARBA00022896"/>
    </source>
</evidence>
<dbReference type="InterPro" id="IPR045054">
    <property type="entry name" value="P4HA-like"/>
</dbReference>
<keyword evidence="2" id="KW-0479">Metal-binding</keyword>
<name>A0AAW9RDY9_9GAMM</name>
<dbReference type="SMART" id="SM00702">
    <property type="entry name" value="P4Hc"/>
    <property type="match status" value="1"/>
</dbReference>
<dbReference type="PANTHER" id="PTHR10869:SF246">
    <property type="entry name" value="TRANSMEMBRANE PROLYL 4-HYDROXYLASE"/>
    <property type="match status" value="1"/>
</dbReference>
<dbReference type="GO" id="GO:0016705">
    <property type="term" value="F:oxidoreductase activity, acting on paired donors, with incorporation or reduction of molecular oxygen"/>
    <property type="evidence" value="ECO:0007669"/>
    <property type="project" value="InterPro"/>
</dbReference>
<dbReference type="PROSITE" id="PS51471">
    <property type="entry name" value="FE2OG_OXY"/>
    <property type="match status" value="1"/>
</dbReference>
<keyword evidence="3" id="KW-0847">Vitamin C</keyword>
<dbReference type="GO" id="GO:0051213">
    <property type="term" value="F:dioxygenase activity"/>
    <property type="evidence" value="ECO:0007669"/>
    <property type="project" value="UniProtKB-KW"/>
</dbReference>
<dbReference type="InterPro" id="IPR004027">
    <property type="entry name" value="SEC_C_motif"/>
</dbReference>
<dbReference type="RefSeq" id="WP_354693621.1">
    <property type="nucleotide sequence ID" value="NZ_JAZHOG010000001.1"/>
</dbReference>